<evidence type="ECO:0000313" key="7">
    <source>
        <dbReference type="EMBL" id="MVA57146.1"/>
    </source>
</evidence>
<dbReference type="Proteomes" id="UP000175993">
    <property type="component" value="Unassembled WGS sequence"/>
</dbReference>
<evidence type="ECO:0000259" key="4">
    <source>
        <dbReference type="Pfam" id="PF09084"/>
    </source>
</evidence>
<dbReference type="SUPFAM" id="SSF53850">
    <property type="entry name" value="Periplasmic binding protein-like II"/>
    <property type="match status" value="1"/>
</dbReference>
<evidence type="ECO:0000313" key="6">
    <source>
        <dbReference type="EMBL" id="MUP04047.1"/>
    </source>
</evidence>
<keyword evidence="3" id="KW-0732">Signal</keyword>
<evidence type="ECO:0000256" key="3">
    <source>
        <dbReference type="ARBA" id="ARBA00022729"/>
    </source>
</evidence>
<dbReference type="Proteomes" id="UP000436911">
    <property type="component" value="Unassembled WGS sequence"/>
</dbReference>
<evidence type="ECO:0000256" key="1">
    <source>
        <dbReference type="ARBA" id="ARBA00004418"/>
    </source>
</evidence>
<dbReference type="Pfam" id="PF09084">
    <property type="entry name" value="NMT1"/>
    <property type="match status" value="1"/>
</dbReference>
<feature type="domain" description="SsuA/THI5-like" evidence="4">
    <location>
        <begin position="25"/>
        <end position="238"/>
    </location>
</feature>
<reference evidence="6 8" key="2">
    <citation type="submission" date="2019-11" db="EMBL/GenBank/DDBJ databases">
        <title>Whole-genome sequencing of Allorhizobium vitis.</title>
        <authorList>
            <person name="Gan H.M."/>
            <person name="Savka M.A."/>
        </authorList>
    </citation>
    <scope>NUCLEOTIDE SEQUENCE [LARGE SCALE GENOMIC DNA]</scope>
    <source>
        <strain evidence="6 8">AB4</strain>
    </source>
</reference>
<dbReference type="EMBL" id="WPHU01000005">
    <property type="protein sequence ID" value="MVA57146.1"/>
    <property type="molecule type" value="Genomic_DNA"/>
</dbReference>
<dbReference type="Gene3D" id="3.40.190.10">
    <property type="entry name" value="Periplasmic binding protein-like II"/>
    <property type="match status" value="2"/>
</dbReference>
<dbReference type="AlphaFoldDB" id="A0A368NYY6"/>
<dbReference type="InterPro" id="IPR015168">
    <property type="entry name" value="SsuA/THI5"/>
</dbReference>
<dbReference type="EMBL" id="MBEV02000002">
    <property type="protein sequence ID" value="MUP04047.1"/>
    <property type="molecule type" value="Genomic_DNA"/>
</dbReference>
<name>A0A368NYY6_AGRVI</name>
<organism evidence="7 10">
    <name type="scientific">Agrobacterium vitis</name>
    <name type="common">Rhizobium vitis</name>
    <dbReference type="NCBI Taxonomy" id="373"/>
    <lineage>
        <taxon>Bacteria</taxon>
        <taxon>Pseudomonadati</taxon>
        <taxon>Pseudomonadota</taxon>
        <taxon>Alphaproteobacteria</taxon>
        <taxon>Hyphomicrobiales</taxon>
        <taxon>Rhizobiaceae</taxon>
        <taxon>Rhizobium/Agrobacterium group</taxon>
        <taxon>Agrobacterium</taxon>
    </lineage>
</organism>
<evidence type="ECO:0000313" key="9">
    <source>
        <dbReference type="Proteomes" id="UP000436911"/>
    </source>
</evidence>
<evidence type="ECO:0000313" key="5">
    <source>
        <dbReference type="EMBL" id="KAA3528551.1"/>
    </source>
</evidence>
<dbReference type="Proteomes" id="UP000440716">
    <property type="component" value="Unassembled WGS sequence"/>
</dbReference>
<gene>
    <name evidence="6" type="ORF">BBI04_004335</name>
    <name evidence="5" type="ORF">DXT89_09660</name>
    <name evidence="7" type="ORF">GOZ88_13650</name>
</gene>
<evidence type="ECO:0000256" key="2">
    <source>
        <dbReference type="ARBA" id="ARBA00010742"/>
    </source>
</evidence>
<reference evidence="5 9" key="1">
    <citation type="submission" date="2018-08" db="EMBL/GenBank/DDBJ databases">
        <title>Genome sequencing of Agrobacterium vitis strain ICMP 10754.</title>
        <authorList>
            <person name="Visnovsky S.B."/>
            <person name="Pitman A.R."/>
        </authorList>
    </citation>
    <scope>NUCLEOTIDE SEQUENCE [LARGE SCALE GENOMIC DNA]</scope>
    <source>
        <strain evidence="5 9">ICMP 10754</strain>
    </source>
</reference>
<dbReference type="PANTHER" id="PTHR30024:SF47">
    <property type="entry name" value="TAURINE-BINDING PERIPLASMIC PROTEIN"/>
    <property type="match status" value="1"/>
</dbReference>
<proteinExistence type="inferred from homology"/>
<dbReference type="PANTHER" id="PTHR30024">
    <property type="entry name" value="ALIPHATIC SULFONATES-BINDING PROTEIN-RELATED"/>
    <property type="match status" value="1"/>
</dbReference>
<protein>
    <submittedName>
        <fullName evidence="7">ABC transporter substrate-binding protein</fullName>
    </submittedName>
</protein>
<accession>A0A368NYY6</accession>
<reference evidence="7 10" key="3">
    <citation type="submission" date="2019-12" db="EMBL/GenBank/DDBJ databases">
        <title>Whole-genome sequencing of Allorhizobium vitis.</title>
        <authorList>
            <person name="Gan H.M."/>
            <person name="Szegedi E."/>
            <person name="Burr T."/>
            <person name="Savka M.A."/>
        </authorList>
    </citation>
    <scope>NUCLEOTIDE SEQUENCE [LARGE SCALE GENOMIC DNA]</scope>
    <source>
        <strain evidence="7 10">CG415</strain>
    </source>
</reference>
<dbReference type="GO" id="GO:0042597">
    <property type="term" value="C:periplasmic space"/>
    <property type="evidence" value="ECO:0007669"/>
    <property type="project" value="UniProtKB-SubCell"/>
</dbReference>
<evidence type="ECO:0000313" key="10">
    <source>
        <dbReference type="Proteomes" id="UP000440716"/>
    </source>
</evidence>
<evidence type="ECO:0000313" key="8">
    <source>
        <dbReference type="Proteomes" id="UP000175993"/>
    </source>
</evidence>
<dbReference type="EMBL" id="QUSG01000004">
    <property type="protein sequence ID" value="KAA3528551.1"/>
    <property type="molecule type" value="Genomic_DNA"/>
</dbReference>
<dbReference type="OrthoDB" id="5372616at2"/>
<comment type="similarity">
    <text evidence="2">Belongs to the bacterial solute-binding protein SsuA/TauA family.</text>
</comment>
<comment type="caution">
    <text evidence="7">The sequence shown here is derived from an EMBL/GenBank/DDBJ whole genome shotgun (WGS) entry which is preliminary data.</text>
</comment>
<sequence>MPLAGYAQDRPRLDFAGSVTWIGQVPILVAIKKGFFKEQGIDVDVQVIVNSSDRIRALTAGDAAFSNLGRVAVISEMARGNESFSFFANVDDSPGQEGCWARPGITSVADLKGKAVAANSSAEITLAGLLADAGLKLGDLDYRNLPATEMAAALSHGDIEAACVWQPLLTRLKEAVPQGKLLGTDRETEMFRRFGTMAAGDIVIVSREVVEKYPNQARAIAAGVLKGADLTIENPQEAAAMVAEYFKQSPEEMLKAIQSFQYFGSKDWENHLKKHTEQMQYLADMLHEAGKIPERPDTAKWLDTSFVPKGN</sequence>
<comment type="subcellular location">
    <subcellularLocation>
        <location evidence="1">Periplasm</location>
    </subcellularLocation>
</comment>